<feature type="transmembrane region" description="Helical" evidence="1">
    <location>
        <begin position="71"/>
        <end position="90"/>
    </location>
</feature>
<accession>A0AB39L0V2</accession>
<feature type="transmembrane region" description="Helical" evidence="1">
    <location>
        <begin position="12"/>
        <end position="34"/>
    </location>
</feature>
<reference evidence="2" key="1">
    <citation type="submission" date="2024-07" db="EMBL/GenBank/DDBJ databases">
        <authorList>
            <person name="fu j."/>
        </authorList>
    </citation>
    <scope>NUCLEOTIDE SEQUENCE</scope>
    <source>
        <strain evidence="2">P10A9</strain>
    </source>
</reference>
<dbReference type="EMBL" id="CP163302">
    <property type="protein sequence ID" value="XDP44591.1"/>
    <property type="molecule type" value="Genomic_DNA"/>
</dbReference>
<keyword evidence="1" id="KW-0812">Transmembrane</keyword>
<dbReference type="AlphaFoldDB" id="A0AB39L0V2"/>
<dbReference type="RefSeq" id="WP_369045273.1">
    <property type="nucleotide sequence ID" value="NZ_CP163302.1"/>
</dbReference>
<sequence>MPTTGIVRPVTITLAFWMLVVSAVLPLAGIPAALDWMHTYLRAAILEATAPSGRAKALTFIEQFNATSAPLVWISALVGIAVSILIALGIRAGMNWVRILLTVFAGLSLLGYLGNAAVALMVSIPGAVMFVPPVIVYVFSILSAVLYIAATVLTWLRPSNEYVAARRAAALGGGYLR</sequence>
<feature type="transmembrane region" description="Helical" evidence="1">
    <location>
        <begin position="134"/>
        <end position="156"/>
    </location>
</feature>
<evidence type="ECO:0000313" key="2">
    <source>
        <dbReference type="EMBL" id="XDP44591.1"/>
    </source>
</evidence>
<dbReference type="KEGG" id="spue:AB5L97_15130"/>
<name>A0AB39L0V2_9MICC</name>
<evidence type="ECO:0000256" key="1">
    <source>
        <dbReference type="SAM" id="Phobius"/>
    </source>
</evidence>
<protein>
    <submittedName>
        <fullName evidence="2">Uncharacterized protein</fullName>
    </submittedName>
</protein>
<organism evidence="2">
    <name type="scientific">Sinomonas puerhi</name>
    <dbReference type="NCBI Taxonomy" id="3238584"/>
    <lineage>
        <taxon>Bacteria</taxon>
        <taxon>Bacillati</taxon>
        <taxon>Actinomycetota</taxon>
        <taxon>Actinomycetes</taxon>
        <taxon>Micrococcales</taxon>
        <taxon>Micrococcaceae</taxon>
        <taxon>Sinomonas</taxon>
    </lineage>
</organism>
<proteinExistence type="predicted"/>
<feature type="transmembrane region" description="Helical" evidence="1">
    <location>
        <begin position="99"/>
        <end position="122"/>
    </location>
</feature>
<gene>
    <name evidence="2" type="ORF">AB5L97_15130</name>
</gene>
<keyword evidence="1" id="KW-1133">Transmembrane helix</keyword>
<keyword evidence="1" id="KW-0472">Membrane</keyword>